<dbReference type="InterPro" id="IPR036179">
    <property type="entry name" value="Ig-like_dom_sf"/>
</dbReference>
<feature type="compositionally biased region" description="Polar residues" evidence="1">
    <location>
        <begin position="343"/>
        <end position="364"/>
    </location>
</feature>
<evidence type="ECO:0000259" key="3">
    <source>
        <dbReference type="PROSITE" id="PS50835"/>
    </source>
</evidence>
<evidence type="ECO:0000313" key="5">
    <source>
        <dbReference type="EMBL" id="KAK8375991.1"/>
    </source>
</evidence>
<dbReference type="InterPro" id="IPR036116">
    <property type="entry name" value="FN3_sf"/>
</dbReference>
<feature type="compositionally biased region" description="Acidic residues" evidence="1">
    <location>
        <begin position="303"/>
        <end position="315"/>
    </location>
</feature>
<comment type="caution">
    <text evidence="5">The sequence shown here is derived from an EMBL/GenBank/DDBJ whole genome shotgun (WGS) entry which is preliminary data.</text>
</comment>
<dbReference type="SUPFAM" id="SSF49265">
    <property type="entry name" value="Fibronectin type III"/>
    <property type="match status" value="1"/>
</dbReference>
<gene>
    <name evidence="5" type="ORF">O3P69_008607</name>
</gene>
<evidence type="ECO:0000256" key="1">
    <source>
        <dbReference type="SAM" id="MobiDB-lite"/>
    </source>
</evidence>
<protein>
    <submittedName>
        <fullName evidence="5">Uncharacterized protein</fullName>
    </submittedName>
</protein>
<proteinExistence type="predicted"/>
<feature type="domain" description="Ig-like" evidence="3">
    <location>
        <begin position="34"/>
        <end position="125"/>
    </location>
</feature>
<evidence type="ECO:0000256" key="2">
    <source>
        <dbReference type="SAM" id="Phobius"/>
    </source>
</evidence>
<dbReference type="SMART" id="SM00409">
    <property type="entry name" value="IG"/>
    <property type="match status" value="1"/>
</dbReference>
<dbReference type="AlphaFoldDB" id="A0AAW0SLN3"/>
<organism evidence="5 6">
    <name type="scientific">Scylla paramamosain</name>
    <name type="common">Mud crab</name>
    <dbReference type="NCBI Taxonomy" id="85552"/>
    <lineage>
        <taxon>Eukaryota</taxon>
        <taxon>Metazoa</taxon>
        <taxon>Ecdysozoa</taxon>
        <taxon>Arthropoda</taxon>
        <taxon>Crustacea</taxon>
        <taxon>Multicrustacea</taxon>
        <taxon>Malacostraca</taxon>
        <taxon>Eumalacostraca</taxon>
        <taxon>Eucarida</taxon>
        <taxon>Decapoda</taxon>
        <taxon>Pleocyemata</taxon>
        <taxon>Brachyura</taxon>
        <taxon>Eubrachyura</taxon>
        <taxon>Portunoidea</taxon>
        <taxon>Portunidae</taxon>
        <taxon>Portuninae</taxon>
        <taxon>Scylla</taxon>
    </lineage>
</organism>
<feature type="region of interest" description="Disordered" evidence="1">
    <location>
        <begin position="274"/>
        <end position="389"/>
    </location>
</feature>
<evidence type="ECO:0000313" key="6">
    <source>
        <dbReference type="Proteomes" id="UP001487740"/>
    </source>
</evidence>
<dbReference type="PROSITE" id="PS50853">
    <property type="entry name" value="FN3"/>
    <property type="match status" value="1"/>
</dbReference>
<dbReference type="SUPFAM" id="SSF48726">
    <property type="entry name" value="Immunoglobulin"/>
    <property type="match status" value="1"/>
</dbReference>
<evidence type="ECO:0000259" key="4">
    <source>
        <dbReference type="PROSITE" id="PS50853"/>
    </source>
</evidence>
<dbReference type="InterPro" id="IPR003961">
    <property type="entry name" value="FN3_dom"/>
</dbReference>
<feature type="transmembrane region" description="Helical" evidence="2">
    <location>
        <begin position="239"/>
        <end position="260"/>
    </location>
</feature>
<dbReference type="PANTHER" id="PTHR23278">
    <property type="entry name" value="SIDESTEP PROTEIN"/>
    <property type="match status" value="1"/>
</dbReference>
<keyword evidence="2" id="KW-1133">Transmembrane helix</keyword>
<feature type="domain" description="Fibronectin type-III" evidence="4">
    <location>
        <begin position="131"/>
        <end position="224"/>
    </location>
</feature>
<dbReference type="Proteomes" id="UP001487740">
    <property type="component" value="Unassembled WGS sequence"/>
</dbReference>
<keyword evidence="2" id="KW-0472">Membrane</keyword>
<dbReference type="InterPro" id="IPR007110">
    <property type="entry name" value="Ig-like_dom"/>
</dbReference>
<sequence>MVRRTSAGNYTCTASNALGTTVSNVVPLSIRYLPVCRDGPQTVAVAEGEDVRLTCRVDAQPDENLRFTWYFNNTLDTVEVEGHRVEVRKGHSFLDYTPRSARDYGTLSCWAMNIVGTQADPCRFTVVEAGPPERVANCVLVNLTVGTLEVGCTPGNDGGLPQYFVARVYTSPTHILLATLQEQEPRFHVGGLTPGQDYLITITAVNAKGASEPEEIDAIRLKVAEKRMGDVSSPPVSPLVGVFLGLVGGFVLLLLAGILLTRARSSNRCTCLRQRDRGAGDSGSTSASSKKGVGGRGISSPGDDPDDEDDDEDGPDVVKTANETAQLLEGQKCPEIIPARRPQTYTHTTVLSQASTKEGSQLAPNGTGGRGLFRDAGSPHHLAQDESFV</sequence>
<dbReference type="EMBL" id="JARAKH010000049">
    <property type="protein sequence ID" value="KAK8375991.1"/>
    <property type="molecule type" value="Genomic_DNA"/>
</dbReference>
<dbReference type="CDD" id="cd00063">
    <property type="entry name" value="FN3"/>
    <property type="match status" value="1"/>
</dbReference>
<accession>A0AAW0SLN3</accession>
<dbReference type="Gene3D" id="2.60.40.10">
    <property type="entry name" value="Immunoglobulins"/>
    <property type="match status" value="2"/>
</dbReference>
<dbReference type="Pfam" id="PF13927">
    <property type="entry name" value="Ig_3"/>
    <property type="match status" value="1"/>
</dbReference>
<keyword evidence="6" id="KW-1185">Reference proteome</keyword>
<dbReference type="InterPro" id="IPR003599">
    <property type="entry name" value="Ig_sub"/>
</dbReference>
<dbReference type="InterPro" id="IPR013783">
    <property type="entry name" value="Ig-like_fold"/>
</dbReference>
<dbReference type="PROSITE" id="PS50835">
    <property type="entry name" value="IG_LIKE"/>
    <property type="match status" value="1"/>
</dbReference>
<reference evidence="5 6" key="1">
    <citation type="submission" date="2023-03" db="EMBL/GenBank/DDBJ databases">
        <title>High-quality genome of Scylla paramamosain provides insights in environmental adaptation.</title>
        <authorList>
            <person name="Zhang L."/>
        </authorList>
    </citation>
    <scope>NUCLEOTIDE SEQUENCE [LARGE SCALE GENOMIC DNA]</scope>
    <source>
        <strain evidence="5">LZ_2023a</strain>
        <tissue evidence="5">Muscle</tissue>
    </source>
</reference>
<name>A0AAW0SLN3_SCYPA</name>
<dbReference type="PANTHER" id="PTHR23278:SF19">
    <property type="entry name" value="OBSCURIN"/>
    <property type="match status" value="1"/>
</dbReference>
<feature type="compositionally biased region" description="Low complexity" evidence="1">
    <location>
        <begin position="282"/>
        <end position="291"/>
    </location>
</feature>
<keyword evidence="2" id="KW-0812">Transmembrane</keyword>